<dbReference type="Proteomes" id="UP000053342">
    <property type="component" value="Unassembled WGS sequence"/>
</dbReference>
<dbReference type="EMBL" id="KN847392">
    <property type="protein sequence ID" value="KIW35905.1"/>
    <property type="molecule type" value="Genomic_DNA"/>
</dbReference>
<evidence type="ECO:0000313" key="2">
    <source>
        <dbReference type="Proteomes" id="UP000053342"/>
    </source>
</evidence>
<keyword evidence="2" id="KW-1185">Reference proteome</keyword>
<dbReference type="RefSeq" id="XP_016256121.1">
    <property type="nucleotide sequence ID" value="XM_016413505.1"/>
</dbReference>
<gene>
    <name evidence="1" type="ORF">PV06_11777</name>
</gene>
<organism evidence="1 2">
    <name type="scientific">Exophiala oligosperma</name>
    <dbReference type="NCBI Taxonomy" id="215243"/>
    <lineage>
        <taxon>Eukaryota</taxon>
        <taxon>Fungi</taxon>
        <taxon>Dikarya</taxon>
        <taxon>Ascomycota</taxon>
        <taxon>Pezizomycotina</taxon>
        <taxon>Eurotiomycetes</taxon>
        <taxon>Chaetothyriomycetidae</taxon>
        <taxon>Chaetothyriales</taxon>
        <taxon>Herpotrichiellaceae</taxon>
        <taxon>Exophiala</taxon>
    </lineage>
</organism>
<sequence length="99" mass="10490">MTIEYFLVAATGFKVSEFFALMEVYGTKGVSLLPLRILDGTTSNAKLTRNCRFGSNVVSAHGSAILQSQTQSVHIALSLVAPIIDGSARTISVKGTAEN</sequence>
<name>A0A0D2D0Z2_9EURO</name>
<dbReference type="GeneID" id="27363851"/>
<accession>A0A0D2D0Z2</accession>
<evidence type="ECO:0000313" key="1">
    <source>
        <dbReference type="EMBL" id="KIW35905.1"/>
    </source>
</evidence>
<reference evidence="1 2" key="1">
    <citation type="submission" date="2015-01" db="EMBL/GenBank/DDBJ databases">
        <title>The Genome Sequence of Exophiala oligosperma CBS72588.</title>
        <authorList>
            <consortium name="The Broad Institute Genomics Platform"/>
            <person name="Cuomo C."/>
            <person name="de Hoog S."/>
            <person name="Gorbushina A."/>
            <person name="Stielow B."/>
            <person name="Teixiera M."/>
            <person name="Abouelleil A."/>
            <person name="Chapman S.B."/>
            <person name="Priest M."/>
            <person name="Young S.K."/>
            <person name="Wortman J."/>
            <person name="Nusbaum C."/>
            <person name="Birren B."/>
        </authorList>
    </citation>
    <scope>NUCLEOTIDE SEQUENCE [LARGE SCALE GENOMIC DNA]</scope>
    <source>
        <strain evidence="1 2">CBS 72588</strain>
    </source>
</reference>
<protein>
    <submittedName>
        <fullName evidence="1">Uncharacterized protein</fullName>
    </submittedName>
</protein>
<dbReference type="AlphaFoldDB" id="A0A0D2D0Z2"/>
<dbReference type="VEuPathDB" id="FungiDB:PV06_11777"/>
<proteinExistence type="predicted"/>
<dbReference type="HOGENOM" id="CLU_2320397_0_0_1"/>